<dbReference type="GeneID" id="76422769"/>
<evidence type="ECO:0000313" key="2">
    <source>
        <dbReference type="Proteomes" id="UP001042704"/>
    </source>
</evidence>
<dbReference type="KEGG" id="maqe:RJ40_00405"/>
<evidence type="ECO:0000313" key="1">
    <source>
        <dbReference type="EMBL" id="QSZ66068.1"/>
    </source>
</evidence>
<reference evidence="1" key="2">
    <citation type="submission" date="2019-02" db="EMBL/GenBank/DDBJ databases">
        <authorList>
            <person name="Chen S.-C."/>
            <person name="Chien H.-H."/>
            <person name="Lai M.-C."/>
        </authorList>
    </citation>
    <scope>NUCLEOTIDE SEQUENCE</scope>
    <source>
        <strain evidence="1">N2F9704</strain>
    </source>
</reference>
<sequence>MAAIPRTAPFIGLSCLCILALTAGCTGIGFGEVTYADGALQVEVDNPSEPMEATLQVTVFETGSFGQREVETFVKAEKFQEGTNRFSFPVALEPGTYKLYLYLLKGDERTVAVIRDIRV</sequence>
<evidence type="ECO:0008006" key="3">
    <source>
        <dbReference type="Google" id="ProtNLM"/>
    </source>
</evidence>
<proteinExistence type="predicted"/>
<dbReference type="PROSITE" id="PS51257">
    <property type="entry name" value="PROKAR_LIPOPROTEIN"/>
    <property type="match status" value="1"/>
</dbReference>
<protein>
    <recommendedName>
        <fullName evidence="3">Lipoprotein</fullName>
    </recommendedName>
</protein>
<dbReference type="Proteomes" id="UP001042704">
    <property type="component" value="Chromosome"/>
</dbReference>
<accession>A0A8A3S0Q8</accession>
<dbReference type="RefSeq" id="WP_265581367.1">
    <property type="nucleotide sequence ID" value="NZ_CP036172.1"/>
</dbReference>
<organism evidence="1 2">
    <name type="scientific">Methanofollis aquaemaris</name>
    <dbReference type="NCBI Taxonomy" id="126734"/>
    <lineage>
        <taxon>Archaea</taxon>
        <taxon>Methanobacteriati</taxon>
        <taxon>Methanobacteriota</taxon>
        <taxon>Stenosarchaea group</taxon>
        <taxon>Methanomicrobia</taxon>
        <taxon>Methanomicrobiales</taxon>
        <taxon>Methanomicrobiaceae</taxon>
        <taxon>Methanofollis</taxon>
    </lineage>
</organism>
<dbReference type="EMBL" id="CP036172">
    <property type="protein sequence ID" value="QSZ66068.1"/>
    <property type="molecule type" value="Genomic_DNA"/>
</dbReference>
<name>A0A8A3S0Q8_9EURY</name>
<reference evidence="1" key="1">
    <citation type="journal article" date="2001" name="Int. J. Syst. Evol. Microbiol.">
        <title>Methanofollis aquaemaris sp. nov., a methanogen isolated from an aquaculture fish pond.</title>
        <authorList>
            <person name="Lai M.C."/>
            <person name="Chen S.C."/>
        </authorList>
    </citation>
    <scope>NUCLEOTIDE SEQUENCE</scope>
    <source>
        <strain evidence="1">N2F9704</strain>
    </source>
</reference>
<dbReference type="AlphaFoldDB" id="A0A8A3S0Q8"/>
<gene>
    <name evidence="1" type="ORF">RJ40_00405</name>
</gene>
<keyword evidence="2" id="KW-1185">Reference proteome</keyword>